<gene>
    <name evidence="1" type="ORF">SVUK_LOCUS13016</name>
</gene>
<evidence type="ECO:0000313" key="1">
    <source>
        <dbReference type="EMBL" id="VDM78018.1"/>
    </source>
</evidence>
<dbReference type="OrthoDB" id="5836468at2759"/>
<accession>A0A3P7LFT5</accession>
<evidence type="ECO:0000313" key="2">
    <source>
        <dbReference type="Proteomes" id="UP000270094"/>
    </source>
</evidence>
<dbReference type="Proteomes" id="UP000270094">
    <property type="component" value="Unassembled WGS sequence"/>
</dbReference>
<protein>
    <submittedName>
        <fullName evidence="1">Uncharacterized protein</fullName>
    </submittedName>
</protein>
<name>A0A3P7LFT5_STRVU</name>
<organism evidence="1 2">
    <name type="scientific">Strongylus vulgaris</name>
    <name type="common">Blood worm</name>
    <dbReference type="NCBI Taxonomy" id="40348"/>
    <lineage>
        <taxon>Eukaryota</taxon>
        <taxon>Metazoa</taxon>
        <taxon>Ecdysozoa</taxon>
        <taxon>Nematoda</taxon>
        <taxon>Chromadorea</taxon>
        <taxon>Rhabditida</taxon>
        <taxon>Rhabditina</taxon>
        <taxon>Rhabditomorpha</taxon>
        <taxon>Strongyloidea</taxon>
        <taxon>Strongylidae</taxon>
        <taxon>Strongylus</taxon>
    </lineage>
</organism>
<dbReference type="EMBL" id="UYYB01100728">
    <property type="protein sequence ID" value="VDM78018.1"/>
    <property type="molecule type" value="Genomic_DNA"/>
</dbReference>
<proteinExistence type="predicted"/>
<keyword evidence="2" id="KW-1185">Reference proteome</keyword>
<sequence>MLSQTSVPKRNPSSSAFEQCSILRRLSSTCPIDGIVFCDAAPDTNPLRMQIEFFDAAGSVVRTVTNTGTSLAVTVFCNNGVWTVASATSSTTFIPISSVFLRRMPSTCPLDGLVFCDAAQETNVGELYTQKERPTG</sequence>
<dbReference type="AlphaFoldDB" id="A0A3P7LFT5"/>
<reference evidence="1 2" key="1">
    <citation type="submission" date="2018-11" db="EMBL/GenBank/DDBJ databases">
        <authorList>
            <consortium name="Pathogen Informatics"/>
        </authorList>
    </citation>
    <scope>NUCLEOTIDE SEQUENCE [LARGE SCALE GENOMIC DNA]</scope>
</reference>